<sequence>MAREPRIVAHLGRPETPDETAARKAESSRVHRGSQNFRNLIAALLASFAVVAVVIWGVPHGEAPERPPIDVAAIAADVEETTGHDVLVPEVPDAWLVNEARLESGDVAAWAIAYVPSETGFLRLAQGFSADETWAAQMLGGAAPRSTTTIEGISWDVYEIADPDANANVSYALGTQAGADHVLVYGSSEPEVAADLAADLTDQIEVLAQSTEEGTTE</sequence>
<keyword evidence="1" id="KW-0812">Transmembrane</keyword>
<protein>
    <submittedName>
        <fullName evidence="2">DUF4245 domain-containing protein</fullName>
    </submittedName>
</protein>
<dbReference type="RefSeq" id="WP_156240868.1">
    <property type="nucleotide sequence ID" value="NZ_BAAAZL010000002.1"/>
</dbReference>
<dbReference type="AlphaFoldDB" id="A0A6I6DUN2"/>
<feature type="transmembrane region" description="Helical" evidence="1">
    <location>
        <begin position="37"/>
        <end position="58"/>
    </location>
</feature>
<dbReference type="Proteomes" id="UP000422989">
    <property type="component" value="Chromosome"/>
</dbReference>
<evidence type="ECO:0000313" key="3">
    <source>
        <dbReference type="Proteomes" id="UP000422989"/>
    </source>
</evidence>
<dbReference type="OrthoDB" id="4801970at2"/>
<evidence type="ECO:0000256" key="1">
    <source>
        <dbReference type="SAM" id="Phobius"/>
    </source>
</evidence>
<dbReference type="InterPro" id="IPR025339">
    <property type="entry name" value="DUF4245"/>
</dbReference>
<dbReference type="KEGG" id="moj:D7D94_01290"/>
<dbReference type="EMBL" id="CP032550">
    <property type="protein sequence ID" value="QGU26473.1"/>
    <property type="molecule type" value="Genomic_DNA"/>
</dbReference>
<dbReference type="Pfam" id="PF14030">
    <property type="entry name" value="DUF4245"/>
    <property type="match status" value="1"/>
</dbReference>
<proteinExistence type="predicted"/>
<gene>
    <name evidence="2" type="ORF">D7D94_01290</name>
</gene>
<evidence type="ECO:0000313" key="2">
    <source>
        <dbReference type="EMBL" id="QGU26473.1"/>
    </source>
</evidence>
<name>A0A6I6DUN2_9MICO</name>
<keyword evidence="1" id="KW-1133">Transmembrane helix</keyword>
<accession>A0A6I6DUN2</accession>
<organism evidence="2 3">
    <name type="scientific">Microbacterium oryzae</name>
    <dbReference type="NCBI Taxonomy" id="743009"/>
    <lineage>
        <taxon>Bacteria</taxon>
        <taxon>Bacillati</taxon>
        <taxon>Actinomycetota</taxon>
        <taxon>Actinomycetes</taxon>
        <taxon>Micrococcales</taxon>
        <taxon>Microbacteriaceae</taxon>
        <taxon>Microbacterium</taxon>
    </lineage>
</organism>
<keyword evidence="1" id="KW-0472">Membrane</keyword>
<reference evidence="2 3" key="1">
    <citation type="submission" date="2018-09" db="EMBL/GenBank/DDBJ databases">
        <title>Whole genome sequencing of Microbacterium oryzae strain MB-10T.</title>
        <authorList>
            <person name="Das S.K."/>
        </authorList>
    </citation>
    <scope>NUCLEOTIDE SEQUENCE [LARGE SCALE GENOMIC DNA]</scope>
    <source>
        <strain evidence="2 3">MB-10</strain>
    </source>
</reference>
<keyword evidence="3" id="KW-1185">Reference proteome</keyword>